<dbReference type="Proteomes" id="UP001152523">
    <property type="component" value="Unassembled WGS sequence"/>
</dbReference>
<evidence type="ECO:0000313" key="2">
    <source>
        <dbReference type="EMBL" id="CAH9099329.1"/>
    </source>
</evidence>
<feature type="compositionally biased region" description="Low complexity" evidence="1">
    <location>
        <begin position="14"/>
        <end position="38"/>
    </location>
</feature>
<reference evidence="2" key="1">
    <citation type="submission" date="2022-07" db="EMBL/GenBank/DDBJ databases">
        <authorList>
            <person name="Macas J."/>
            <person name="Novak P."/>
            <person name="Neumann P."/>
        </authorList>
    </citation>
    <scope>NUCLEOTIDE SEQUENCE</scope>
</reference>
<sequence>MNNEKLLRNRKGKGAAADAALTKAKAGQASESNSSASQADRHTVEAEQHLIATVMEEGSQAPIVESGVPEVVAPPQTVPPKGEDKAKYKRAKRPREAGSSGPVVQETTTLPLRRPATDIWEEIASLVGVELPSRTSTEATSAALAVALSYWALCSSSRGC</sequence>
<protein>
    <submittedName>
        <fullName evidence="2">Uncharacterized protein</fullName>
    </submittedName>
</protein>
<accession>A0AAV0DEJ2</accession>
<name>A0AAV0DEJ2_9ASTE</name>
<evidence type="ECO:0000256" key="1">
    <source>
        <dbReference type="SAM" id="MobiDB-lite"/>
    </source>
</evidence>
<keyword evidence="3" id="KW-1185">Reference proteome</keyword>
<dbReference type="AlphaFoldDB" id="A0AAV0DEJ2"/>
<feature type="region of interest" description="Disordered" evidence="1">
    <location>
        <begin position="67"/>
        <end position="108"/>
    </location>
</feature>
<dbReference type="EMBL" id="CAMAPF010000105">
    <property type="protein sequence ID" value="CAH9099329.1"/>
    <property type="molecule type" value="Genomic_DNA"/>
</dbReference>
<gene>
    <name evidence="2" type="ORF">CEPIT_LOCUS14941</name>
</gene>
<proteinExistence type="predicted"/>
<evidence type="ECO:0000313" key="3">
    <source>
        <dbReference type="Proteomes" id="UP001152523"/>
    </source>
</evidence>
<organism evidence="2 3">
    <name type="scientific">Cuscuta epithymum</name>
    <dbReference type="NCBI Taxonomy" id="186058"/>
    <lineage>
        <taxon>Eukaryota</taxon>
        <taxon>Viridiplantae</taxon>
        <taxon>Streptophyta</taxon>
        <taxon>Embryophyta</taxon>
        <taxon>Tracheophyta</taxon>
        <taxon>Spermatophyta</taxon>
        <taxon>Magnoliopsida</taxon>
        <taxon>eudicotyledons</taxon>
        <taxon>Gunneridae</taxon>
        <taxon>Pentapetalae</taxon>
        <taxon>asterids</taxon>
        <taxon>lamiids</taxon>
        <taxon>Solanales</taxon>
        <taxon>Convolvulaceae</taxon>
        <taxon>Cuscuteae</taxon>
        <taxon>Cuscuta</taxon>
        <taxon>Cuscuta subgen. Cuscuta</taxon>
    </lineage>
</organism>
<feature type="region of interest" description="Disordered" evidence="1">
    <location>
        <begin position="1"/>
        <end position="46"/>
    </location>
</feature>
<comment type="caution">
    <text evidence="2">The sequence shown here is derived from an EMBL/GenBank/DDBJ whole genome shotgun (WGS) entry which is preliminary data.</text>
</comment>